<sequence length="35" mass="4305">MAMSKYWGDEKHEVTILIILIVDFLFYNKYIFSYI</sequence>
<evidence type="ECO:0000313" key="2">
    <source>
        <dbReference type="Proteomes" id="UP000095283"/>
    </source>
</evidence>
<dbReference type="AlphaFoldDB" id="A0A1I7W6W0"/>
<reference evidence="3" key="1">
    <citation type="submission" date="2016-11" db="UniProtKB">
        <authorList>
            <consortium name="WormBaseParasite"/>
        </authorList>
    </citation>
    <scope>IDENTIFICATION</scope>
</reference>
<keyword evidence="1" id="KW-1133">Transmembrane helix</keyword>
<name>A0A1I7W6W0_HETBA</name>
<organism evidence="2 3">
    <name type="scientific">Heterorhabditis bacteriophora</name>
    <name type="common">Entomopathogenic nematode worm</name>
    <dbReference type="NCBI Taxonomy" id="37862"/>
    <lineage>
        <taxon>Eukaryota</taxon>
        <taxon>Metazoa</taxon>
        <taxon>Ecdysozoa</taxon>
        <taxon>Nematoda</taxon>
        <taxon>Chromadorea</taxon>
        <taxon>Rhabditida</taxon>
        <taxon>Rhabditina</taxon>
        <taxon>Rhabditomorpha</taxon>
        <taxon>Strongyloidea</taxon>
        <taxon>Heterorhabditidae</taxon>
        <taxon>Heterorhabditis</taxon>
    </lineage>
</organism>
<evidence type="ECO:0000256" key="1">
    <source>
        <dbReference type="SAM" id="Phobius"/>
    </source>
</evidence>
<feature type="transmembrane region" description="Helical" evidence="1">
    <location>
        <begin position="14"/>
        <end position="32"/>
    </location>
</feature>
<keyword evidence="1" id="KW-0472">Membrane</keyword>
<proteinExistence type="predicted"/>
<dbReference type="Proteomes" id="UP000095283">
    <property type="component" value="Unplaced"/>
</dbReference>
<keyword evidence="1" id="KW-0812">Transmembrane</keyword>
<accession>A0A1I7W6W0</accession>
<evidence type="ECO:0000313" key="3">
    <source>
        <dbReference type="WBParaSite" id="Hba_00344"/>
    </source>
</evidence>
<dbReference type="WBParaSite" id="Hba_00344">
    <property type="protein sequence ID" value="Hba_00344"/>
    <property type="gene ID" value="Hba_00344"/>
</dbReference>
<protein>
    <submittedName>
        <fullName evidence="3">Uncharacterized protein</fullName>
    </submittedName>
</protein>
<keyword evidence="2" id="KW-1185">Reference proteome</keyword>